<feature type="domain" description="AMP-binding enzyme C-terminal" evidence="5">
    <location>
        <begin position="2"/>
        <end position="50"/>
    </location>
</feature>
<comment type="caution">
    <text evidence="6">The sequence shown here is derived from an EMBL/GenBank/DDBJ whole genome shotgun (WGS) entry which is preliminary data.</text>
</comment>
<keyword evidence="7" id="KW-1185">Reference proteome</keyword>
<dbReference type="GO" id="GO:0006631">
    <property type="term" value="P:fatty acid metabolic process"/>
    <property type="evidence" value="ECO:0007669"/>
    <property type="project" value="UniProtKB-KW"/>
</dbReference>
<dbReference type="InterPro" id="IPR045851">
    <property type="entry name" value="AMP-bd_C_sf"/>
</dbReference>
<evidence type="ECO:0000259" key="5">
    <source>
        <dbReference type="Pfam" id="PF13193"/>
    </source>
</evidence>
<evidence type="ECO:0000256" key="4">
    <source>
        <dbReference type="ARBA" id="ARBA00023098"/>
    </source>
</evidence>
<reference evidence="6 7" key="1">
    <citation type="submission" date="2020-08" db="EMBL/GenBank/DDBJ databases">
        <authorList>
            <person name="Criscuolo A."/>
        </authorList>
    </citation>
    <scope>NUCLEOTIDE SEQUENCE [LARGE SCALE GENOMIC DNA]</scope>
    <source>
        <strain evidence="6">CIP111764</strain>
    </source>
</reference>
<accession>A0A7U7IC69</accession>
<proteinExistence type="inferred from homology"/>
<dbReference type="GO" id="GO:0016874">
    <property type="term" value="F:ligase activity"/>
    <property type="evidence" value="ECO:0007669"/>
    <property type="project" value="UniProtKB-KW"/>
</dbReference>
<keyword evidence="3" id="KW-0276">Fatty acid metabolism</keyword>
<comment type="similarity">
    <text evidence="1">Belongs to the ATP-dependent AMP-binding enzyme family.</text>
</comment>
<dbReference type="PANTHER" id="PTHR43859:SF4">
    <property type="entry name" value="BUTANOATE--COA LIGASE AAE1-RELATED"/>
    <property type="match status" value="1"/>
</dbReference>
<sequence length="63" mass="6955">MRPCAFVTLKPGTADVAIADIIAFCRVHLARFKVPRDVVFGPLPKTSTGKIQKYLLREAAKDL</sequence>
<dbReference type="AlphaFoldDB" id="A0A7U7IC69"/>
<gene>
    <name evidence="6" type="primary">fadD3_3</name>
    <name evidence="6" type="ORF">PSEWESI4_04263</name>
</gene>
<name>A0A7U7IC69_9GAMM</name>
<dbReference type="Gene3D" id="3.30.300.30">
    <property type="match status" value="1"/>
</dbReference>
<evidence type="ECO:0000256" key="1">
    <source>
        <dbReference type="ARBA" id="ARBA00006432"/>
    </source>
</evidence>
<dbReference type="PANTHER" id="PTHR43859">
    <property type="entry name" value="ACYL-ACTIVATING ENZYME"/>
    <property type="match status" value="1"/>
</dbReference>
<dbReference type="EMBL" id="CAJFCI010000080">
    <property type="protein sequence ID" value="CAD5109947.1"/>
    <property type="molecule type" value="Genomic_DNA"/>
</dbReference>
<dbReference type="Proteomes" id="UP000583387">
    <property type="component" value="Unassembled WGS sequence"/>
</dbReference>
<protein>
    <submittedName>
        <fullName evidence="6">3-[(3aS,4S,7aS)-7a-methyl-1, 5-dioxo-octahydro-1H-inden-4-yl]propanoyl:CoA ligase</fullName>
        <ecNumber evidence="6">6.2.1.41</ecNumber>
    </submittedName>
</protein>
<dbReference type="RefSeq" id="WP_408004329.1">
    <property type="nucleotide sequence ID" value="NZ_CAJFCI010000080.1"/>
</dbReference>
<evidence type="ECO:0000313" key="7">
    <source>
        <dbReference type="Proteomes" id="UP000583387"/>
    </source>
</evidence>
<organism evidence="6 7">
    <name type="scientific">Zestomonas carbonaria</name>
    <dbReference type="NCBI Taxonomy" id="2762745"/>
    <lineage>
        <taxon>Bacteria</taxon>
        <taxon>Pseudomonadati</taxon>
        <taxon>Pseudomonadota</taxon>
        <taxon>Gammaproteobacteria</taxon>
        <taxon>Pseudomonadales</taxon>
        <taxon>Pseudomonadaceae</taxon>
        <taxon>Zestomonas</taxon>
    </lineage>
</organism>
<dbReference type="SUPFAM" id="SSF56801">
    <property type="entry name" value="Acetyl-CoA synthetase-like"/>
    <property type="match status" value="1"/>
</dbReference>
<dbReference type="InterPro" id="IPR025110">
    <property type="entry name" value="AMP-bd_C"/>
</dbReference>
<evidence type="ECO:0000256" key="3">
    <source>
        <dbReference type="ARBA" id="ARBA00022832"/>
    </source>
</evidence>
<dbReference type="EC" id="6.2.1.41" evidence="6"/>
<keyword evidence="4" id="KW-0443">Lipid metabolism</keyword>
<keyword evidence="2 6" id="KW-0436">Ligase</keyword>
<evidence type="ECO:0000313" key="6">
    <source>
        <dbReference type="EMBL" id="CAD5109947.1"/>
    </source>
</evidence>
<evidence type="ECO:0000256" key="2">
    <source>
        <dbReference type="ARBA" id="ARBA00022598"/>
    </source>
</evidence>
<dbReference type="Pfam" id="PF13193">
    <property type="entry name" value="AMP-binding_C"/>
    <property type="match status" value="1"/>
</dbReference>